<name>A0A4Q0PLR0_9FLAO</name>
<gene>
    <name evidence="2" type="ORF">DSL99_2043</name>
</gene>
<evidence type="ECO:0000313" key="3">
    <source>
        <dbReference type="Proteomes" id="UP000290608"/>
    </source>
</evidence>
<evidence type="ECO:0000256" key="1">
    <source>
        <dbReference type="SAM" id="SignalP"/>
    </source>
</evidence>
<dbReference type="STRING" id="1122159.SAMN02745246_01993"/>
<dbReference type="AlphaFoldDB" id="A0A4Q0PLR0"/>
<feature type="signal peptide" evidence="1">
    <location>
        <begin position="1"/>
        <end position="22"/>
    </location>
</feature>
<dbReference type="RefSeq" id="WP_317041337.1">
    <property type="nucleotide sequence ID" value="NZ_QOVL01000008.1"/>
</dbReference>
<organism evidence="2 3">
    <name type="scientific">Leeuwenhoekiella marinoflava</name>
    <dbReference type="NCBI Taxonomy" id="988"/>
    <lineage>
        <taxon>Bacteria</taxon>
        <taxon>Pseudomonadati</taxon>
        <taxon>Bacteroidota</taxon>
        <taxon>Flavobacteriia</taxon>
        <taxon>Flavobacteriales</taxon>
        <taxon>Flavobacteriaceae</taxon>
        <taxon>Leeuwenhoekiella</taxon>
    </lineage>
</organism>
<dbReference type="EMBL" id="QOVL01000008">
    <property type="protein sequence ID" value="RXG29985.1"/>
    <property type="molecule type" value="Genomic_DNA"/>
</dbReference>
<dbReference type="SUPFAM" id="SSF51126">
    <property type="entry name" value="Pectin lyase-like"/>
    <property type="match status" value="1"/>
</dbReference>
<protein>
    <recommendedName>
        <fullName evidence="4">Parallel beta helix pectate lyase-like protein</fullName>
    </recommendedName>
</protein>
<dbReference type="PROSITE" id="PS51257">
    <property type="entry name" value="PROKAR_LIPOPROTEIN"/>
    <property type="match status" value="1"/>
</dbReference>
<comment type="caution">
    <text evidence="2">The sequence shown here is derived from an EMBL/GenBank/DDBJ whole genome shotgun (WGS) entry which is preliminary data.</text>
</comment>
<evidence type="ECO:0008006" key="4">
    <source>
        <dbReference type="Google" id="ProtNLM"/>
    </source>
</evidence>
<evidence type="ECO:0000313" key="2">
    <source>
        <dbReference type="EMBL" id="RXG29985.1"/>
    </source>
</evidence>
<proteinExistence type="predicted"/>
<reference evidence="2 3" key="1">
    <citation type="submission" date="2018-07" db="EMBL/GenBank/DDBJ databases">
        <title>Leeuwenhoekiella genomics.</title>
        <authorList>
            <person name="Tahon G."/>
            <person name="Willems A."/>
        </authorList>
    </citation>
    <scope>NUCLEOTIDE SEQUENCE [LARGE SCALE GENOMIC DNA]</scope>
    <source>
        <strain evidence="2 3">LMG 1345</strain>
    </source>
</reference>
<accession>A0A4Q0PLR0</accession>
<feature type="chain" id="PRO_5020987072" description="Parallel beta helix pectate lyase-like protein" evidence="1">
    <location>
        <begin position="23"/>
        <end position="517"/>
    </location>
</feature>
<dbReference type="InterPro" id="IPR011050">
    <property type="entry name" value="Pectin_lyase_fold/virulence"/>
</dbReference>
<keyword evidence="1" id="KW-0732">Signal</keyword>
<dbReference type="Proteomes" id="UP000290608">
    <property type="component" value="Unassembled WGS sequence"/>
</dbReference>
<sequence length="517" mass="57091">MKNLLKTGLLFLAIFAATLFMSACREDFEPTRSEGNLSFSKDTVFLDTVFSNIGSSTYTLKVYNNSTNLISIPYVGLSQGENSKYRLNVDGLAGKVFENIEILSKDSIYIFIETTVDAAIQTENSFVYTDQIRFDSGSNLQTVELVTLVQDAIFLYPDRNAAGIKETLATGVDQTGAPITVEGFLLEDDQLNFTNQKPYVIYGYAGIPSGKTLQIDAGARLHFHENSGLIFANGSRLEATGTLSENLELLENEIIFEGDRLEPEYSEIPGQWGTLWFTPGSTASLDYVTIKNNNIGILVDGNTGSKNPDFNINNTQIYNSSNVGLYGLTASILGKNVVIGNSGISNLWLRLGGNYKFTHSTFANYWSQSFRSTAAVQLDNYLETDSELLIATLERATFSNCIIYGNQSQEISLKAIATADFNFSFSHSLIKFDDPFDEFADEANYDFNNESIYLNMLFSENPDFRNSAINDYRIGDDSAAKNLGDPSTALKVPLDILGESRLNRADSGAYQATLFED</sequence>